<accession>A0A8S1L978</accession>
<sequence length="192" mass="23038">MVYLSFNHQLLDSLDLLKILSIIYIKSGLIQIVIEKSKQQLKPPRKNNNYQVSRTTIRQYSFILDLKLIYNTYSKYPNLILHQTLKLFIIKKKNLMLLIKLKSYCMIYLFRTSFFLINLYQNKLPNTKIQKQTKNQQKKFTFYLAYVKIKNQLIIVSLNLEKYKIDNKSMKIQIAKEITTFPKSRKNEKKIN</sequence>
<evidence type="ECO:0000313" key="2">
    <source>
        <dbReference type="Proteomes" id="UP000692954"/>
    </source>
</evidence>
<proteinExistence type="predicted"/>
<organism evidence="1 2">
    <name type="scientific">Paramecium sonneborni</name>
    <dbReference type="NCBI Taxonomy" id="65129"/>
    <lineage>
        <taxon>Eukaryota</taxon>
        <taxon>Sar</taxon>
        <taxon>Alveolata</taxon>
        <taxon>Ciliophora</taxon>
        <taxon>Intramacronucleata</taxon>
        <taxon>Oligohymenophorea</taxon>
        <taxon>Peniculida</taxon>
        <taxon>Parameciidae</taxon>
        <taxon>Paramecium</taxon>
    </lineage>
</organism>
<evidence type="ECO:0000313" key="1">
    <source>
        <dbReference type="EMBL" id="CAD8059334.1"/>
    </source>
</evidence>
<gene>
    <name evidence="1" type="ORF">PSON_ATCC_30995.1.T0130172</name>
</gene>
<protein>
    <submittedName>
        <fullName evidence="1">Uncharacterized protein</fullName>
    </submittedName>
</protein>
<name>A0A8S1L978_9CILI</name>
<reference evidence="1" key="1">
    <citation type="submission" date="2021-01" db="EMBL/GenBank/DDBJ databases">
        <authorList>
            <consortium name="Genoscope - CEA"/>
            <person name="William W."/>
        </authorList>
    </citation>
    <scope>NUCLEOTIDE SEQUENCE</scope>
</reference>
<dbReference type="Proteomes" id="UP000692954">
    <property type="component" value="Unassembled WGS sequence"/>
</dbReference>
<dbReference type="EMBL" id="CAJJDN010000013">
    <property type="protein sequence ID" value="CAD8059334.1"/>
    <property type="molecule type" value="Genomic_DNA"/>
</dbReference>
<dbReference type="AlphaFoldDB" id="A0A8S1L978"/>
<comment type="caution">
    <text evidence="1">The sequence shown here is derived from an EMBL/GenBank/DDBJ whole genome shotgun (WGS) entry which is preliminary data.</text>
</comment>
<keyword evidence="2" id="KW-1185">Reference proteome</keyword>